<gene>
    <name evidence="3" type="ORF">HF995_03845</name>
</gene>
<evidence type="ECO:0000313" key="4">
    <source>
        <dbReference type="Proteomes" id="UP000774283"/>
    </source>
</evidence>
<evidence type="ECO:0000256" key="1">
    <source>
        <dbReference type="SAM" id="MobiDB-lite"/>
    </source>
</evidence>
<accession>A0A9X5FAF9</accession>
<proteinExistence type="predicted"/>
<dbReference type="Proteomes" id="UP000774283">
    <property type="component" value="Unassembled WGS sequence"/>
</dbReference>
<reference evidence="3 4" key="1">
    <citation type="submission" date="2020-04" db="EMBL/GenBank/DDBJ databases">
        <title>MicrobeNet Type strains.</title>
        <authorList>
            <person name="Nicholson A.C."/>
        </authorList>
    </citation>
    <scope>NUCLEOTIDE SEQUENCE [LARGE SCALE GENOMIC DNA]</scope>
    <source>
        <strain evidence="3 4">ATCC BAA-789</strain>
    </source>
</reference>
<feature type="region of interest" description="Disordered" evidence="1">
    <location>
        <begin position="280"/>
        <end position="317"/>
    </location>
</feature>
<protein>
    <submittedName>
        <fullName evidence="3">Uncharacterized protein</fullName>
    </submittedName>
</protein>
<feature type="signal peptide" evidence="2">
    <location>
        <begin position="1"/>
        <end position="21"/>
    </location>
</feature>
<organism evidence="3 4">
    <name type="scientific">Sanguibacter hominis ATCC BAA-789</name>
    <dbReference type="NCBI Taxonomy" id="1312740"/>
    <lineage>
        <taxon>Bacteria</taxon>
        <taxon>Bacillati</taxon>
        <taxon>Actinomycetota</taxon>
        <taxon>Actinomycetes</taxon>
        <taxon>Micrococcales</taxon>
        <taxon>Sanguibacteraceae</taxon>
        <taxon>Sanguibacter</taxon>
    </lineage>
</organism>
<evidence type="ECO:0000256" key="2">
    <source>
        <dbReference type="SAM" id="SignalP"/>
    </source>
</evidence>
<sequence length="437" mass="44797">MHARRLVRPVGGFAVLALALAACTSSSPEPAPTTSAAPVEVDLRATFPDAIAEGVVTPVSTDVDAGTGTVQADGTVLLTGSSDGLTDDSIGILDLTTGDVEWLVEDTVPETVTLVAGQLTPDVLTWTVEVEAVDEQELAAALEDVGGYVFALDRASGKRTVLADASGAGGMPPGTYAASVAVQDGIAYWEGLDGDDLSTIYSRPLDGSGAPTVVATDAWGVAADPCVSAGRLSFFAFAEDDVTRQLVNADGTAGETVAIPAPTAADRIVEIQCGTAYVQSPYSEDGGVSPDDADTVEEGVDDGVSEDDETAEGEPLEGEVVVEGENLSTEGEASPADPAGDLIELVDGASLVRFRANGVGRISSVALDATWMTLGLAVGDDDSESRQLLFHRASGKVYELPQTSMTMLDLQNGYVTYGSTATEDSDSITVVGRLTAP</sequence>
<dbReference type="SUPFAM" id="SSF82171">
    <property type="entry name" value="DPP6 N-terminal domain-like"/>
    <property type="match status" value="1"/>
</dbReference>
<keyword evidence="2" id="KW-0732">Signal</keyword>
<feature type="compositionally biased region" description="Acidic residues" evidence="1">
    <location>
        <begin position="291"/>
        <end position="317"/>
    </location>
</feature>
<dbReference type="PROSITE" id="PS51257">
    <property type="entry name" value="PROKAR_LIPOPROTEIN"/>
    <property type="match status" value="1"/>
</dbReference>
<comment type="caution">
    <text evidence="3">The sequence shown here is derived from an EMBL/GenBank/DDBJ whole genome shotgun (WGS) entry which is preliminary data.</text>
</comment>
<keyword evidence="4" id="KW-1185">Reference proteome</keyword>
<dbReference type="RefSeq" id="WP_168446449.1">
    <property type="nucleotide sequence ID" value="NZ_JAAXOW010000001.1"/>
</dbReference>
<name>A0A9X5FAF9_9MICO</name>
<evidence type="ECO:0000313" key="3">
    <source>
        <dbReference type="EMBL" id="NKX92413.1"/>
    </source>
</evidence>
<feature type="chain" id="PRO_5040757056" evidence="2">
    <location>
        <begin position="22"/>
        <end position="437"/>
    </location>
</feature>
<dbReference type="AlphaFoldDB" id="A0A9X5FAF9"/>
<dbReference type="EMBL" id="JAAXOW010000001">
    <property type="protein sequence ID" value="NKX92413.1"/>
    <property type="molecule type" value="Genomic_DNA"/>
</dbReference>